<evidence type="ECO:0000313" key="2">
    <source>
        <dbReference type="EMBL" id="MEY8001914.1"/>
    </source>
</evidence>
<feature type="transmembrane region" description="Helical" evidence="1">
    <location>
        <begin position="25"/>
        <end position="47"/>
    </location>
</feature>
<gene>
    <name evidence="2" type="ORF">AB8U03_17320</name>
</gene>
<protein>
    <submittedName>
        <fullName evidence="2">Uncharacterized protein</fullName>
    </submittedName>
</protein>
<evidence type="ECO:0000313" key="3">
    <source>
        <dbReference type="Proteomes" id="UP001564657"/>
    </source>
</evidence>
<organism evidence="2 3">
    <name type="scientific">Clostridium moutaii</name>
    <dbReference type="NCBI Taxonomy" id="3240932"/>
    <lineage>
        <taxon>Bacteria</taxon>
        <taxon>Bacillati</taxon>
        <taxon>Bacillota</taxon>
        <taxon>Clostridia</taxon>
        <taxon>Eubacteriales</taxon>
        <taxon>Clostridiaceae</taxon>
        <taxon>Clostridium</taxon>
    </lineage>
</organism>
<name>A0ABV4BSZ2_9CLOT</name>
<proteinExistence type="predicted"/>
<keyword evidence="3" id="KW-1185">Reference proteome</keyword>
<sequence length="74" mass="8762">MDPMANILSQILRVKNSTVSWRALFSFYSCAIRFLSSRIWFLIYIIVDITGNLKIYCRRYFLSGRIGKTQDIYN</sequence>
<keyword evidence="1" id="KW-1133">Transmembrane helix</keyword>
<evidence type="ECO:0000256" key="1">
    <source>
        <dbReference type="SAM" id="Phobius"/>
    </source>
</evidence>
<keyword evidence="1" id="KW-0472">Membrane</keyword>
<keyword evidence="1" id="KW-0812">Transmembrane</keyword>
<feature type="non-terminal residue" evidence="2">
    <location>
        <position position="74"/>
    </location>
</feature>
<comment type="caution">
    <text evidence="2">The sequence shown here is derived from an EMBL/GenBank/DDBJ whole genome shotgun (WGS) entry which is preliminary data.</text>
</comment>
<dbReference type="EMBL" id="JBGEWD010000030">
    <property type="protein sequence ID" value="MEY8001914.1"/>
    <property type="molecule type" value="Genomic_DNA"/>
</dbReference>
<accession>A0ABV4BSZ2</accession>
<reference evidence="2 3" key="1">
    <citation type="submission" date="2024-08" db="EMBL/GenBank/DDBJ databases">
        <title>Clostridium lapicellarii sp. nov., and Clostridium renhuaiense sp. nov., two species isolated from the mud in a fermentation cellar used for producing sauce-flavour Chinese liquors.</title>
        <authorList>
            <person name="Yang F."/>
            <person name="Wang H."/>
            <person name="Chen L.Q."/>
            <person name="Zhou N."/>
            <person name="Lu J.J."/>
            <person name="Pu X.X."/>
            <person name="Wan B."/>
            <person name="Wang L."/>
            <person name="Liu S.J."/>
        </authorList>
    </citation>
    <scope>NUCLEOTIDE SEQUENCE [LARGE SCALE GENOMIC DNA]</scope>
    <source>
        <strain evidence="2 3">MT-5</strain>
    </source>
</reference>
<dbReference type="Proteomes" id="UP001564657">
    <property type="component" value="Unassembled WGS sequence"/>
</dbReference>